<comment type="caution">
    <text evidence="2">The sequence shown here is derived from an EMBL/GenBank/DDBJ whole genome shotgun (WGS) entry which is preliminary data.</text>
</comment>
<evidence type="ECO:0000313" key="2">
    <source>
        <dbReference type="EMBL" id="ODM03188.1"/>
    </source>
</evidence>
<dbReference type="AlphaFoldDB" id="A0A1E3A380"/>
<evidence type="ECO:0000313" key="3">
    <source>
        <dbReference type="Proteomes" id="UP000094067"/>
    </source>
</evidence>
<dbReference type="GO" id="GO:0016787">
    <property type="term" value="F:hydrolase activity"/>
    <property type="evidence" value="ECO:0007669"/>
    <property type="project" value="UniProtKB-KW"/>
</dbReference>
<evidence type="ECO:0000256" key="1">
    <source>
        <dbReference type="ARBA" id="ARBA00022801"/>
    </source>
</evidence>
<gene>
    <name evidence="2" type="ORF">BEI61_03982</name>
</gene>
<dbReference type="Gene3D" id="3.90.320.10">
    <property type="match status" value="1"/>
</dbReference>
<dbReference type="EMBL" id="MCGH01000003">
    <property type="protein sequence ID" value="ODM03188.1"/>
    <property type="molecule type" value="Genomic_DNA"/>
</dbReference>
<name>A0A1E3A380_9FIRM</name>
<dbReference type="Pfam" id="PF10926">
    <property type="entry name" value="DUF2800"/>
    <property type="match status" value="1"/>
</dbReference>
<protein>
    <submittedName>
        <fullName evidence="2">PD-(D/E)XK nuclease superfamily protein</fullName>
    </submittedName>
</protein>
<dbReference type="PATRIC" id="fig|1432052.4.peg.4407"/>
<dbReference type="Proteomes" id="UP000094067">
    <property type="component" value="Unassembled WGS sequence"/>
</dbReference>
<dbReference type="InterPro" id="IPR021229">
    <property type="entry name" value="DUF2800"/>
</dbReference>
<organism evidence="2 3">
    <name type="scientific">Eisenbergiella tayi</name>
    <dbReference type="NCBI Taxonomy" id="1432052"/>
    <lineage>
        <taxon>Bacteria</taxon>
        <taxon>Bacillati</taxon>
        <taxon>Bacillota</taxon>
        <taxon>Clostridia</taxon>
        <taxon>Lachnospirales</taxon>
        <taxon>Lachnospiraceae</taxon>
        <taxon>Eisenbergiella</taxon>
    </lineage>
</organism>
<dbReference type="RefSeq" id="WP_081331321.1">
    <property type="nucleotide sequence ID" value="NZ_MCGH01000003.1"/>
</dbReference>
<proteinExistence type="predicted"/>
<sequence>MGEKKHALLSPSGAAKWINCPPSARLEEQLGEEESDAAREGTLAHDICELKLRKLFIEKGMSDATYKRRLNKLKKHELYQKEMDGHTDTYVDYVSSIAYSFPTTPYMAVEKEFSYDAYAKEGFGTSDCLLIAGTHMHVFDFKYGHTPVSADHNPQMMLYALGAVCTYGFIYPVQEVTMHIIQPRVTAPARCTIPVSELLEWADKVVKPMAALAWEGKGDFKQGFWCDKCYCSANGCCKHRAEENLQLEKEAQLPVGAFSYTELGDILVRGRFVAAWIKKVEAQVTRLLQQGKQVPGWKLVEGQSKRQISDFDKAIEALVAAGYQEDLFYINKPLPMGEIEGVIDKKDKPILEPFIIKPPGAPVLAEESDKRPVYVSVTPEEAFGEKKEEKNEP</sequence>
<reference evidence="2 3" key="1">
    <citation type="submission" date="2016-07" db="EMBL/GenBank/DDBJ databases">
        <title>Characterization of isolates of Eisenbergiella tayi derived from blood cultures, using whole genome sequencing.</title>
        <authorList>
            <person name="Burdz T."/>
            <person name="Wiebe D."/>
            <person name="Huynh C."/>
            <person name="Bernard K."/>
        </authorList>
    </citation>
    <scope>NUCLEOTIDE SEQUENCE [LARGE SCALE GENOMIC DNA]</scope>
    <source>
        <strain evidence="2 3">NML 110608</strain>
    </source>
</reference>
<keyword evidence="1" id="KW-0378">Hydrolase</keyword>
<dbReference type="InterPro" id="IPR011604">
    <property type="entry name" value="PDDEXK-like_dom_sf"/>
</dbReference>
<accession>A0A1E3A380</accession>